<dbReference type="PROSITE" id="PS51257">
    <property type="entry name" value="PROKAR_LIPOPROTEIN"/>
    <property type="match status" value="1"/>
</dbReference>
<dbReference type="Proteomes" id="UP001283361">
    <property type="component" value="Unassembled WGS sequence"/>
</dbReference>
<keyword evidence="8 10" id="KW-0333">Golgi apparatus</keyword>
<evidence type="ECO:0000256" key="10">
    <source>
        <dbReference type="RuleBase" id="RU363063"/>
    </source>
</evidence>
<evidence type="ECO:0000256" key="3">
    <source>
        <dbReference type="ARBA" id="ARBA00022676"/>
    </source>
</evidence>
<dbReference type="PANTHER" id="PTHR11214">
    <property type="entry name" value="BETA-1,3-N-ACETYLGLUCOSAMINYLTRANSFERASE"/>
    <property type="match status" value="1"/>
</dbReference>
<keyword evidence="6" id="KW-0735">Signal-anchor</keyword>
<dbReference type="EMBL" id="JAWDGP010000626">
    <property type="protein sequence ID" value="KAK3798769.1"/>
    <property type="molecule type" value="Genomic_DNA"/>
</dbReference>
<protein>
    <recommendedName>
        <fullName evidence="10">Hexosyltransferase</fullName>
        <ecNumber evidence="10">2.4.1.-</ecNumber>
    </recommendedName>
</protein>
<dbReference type="InterPro" id="IPR002659">
    <property type="entry name" value="Glyco_trans_31"/>
</dbReference>
<dbReference type="Gene3D" id="3.90.550.50">
    <property type="match status" value="1"/>
</dbReference>
<evidence type="ECO:0000256" key="7">
    <source>
        <dbReference type="ARBA" id="ARBA00022989"/>
    </source>
</evidence>
<dbReference type="PANTHER" id="PTHR11214:SF3">
    <property type="entry name" value="BETA-1,3-GALACTOSYLTRANSFERASE 6"/>
    <property type="match status" value="1"/>
</dbReference>
<dbReference type="EC" id="2.4.1.-" evidence="10"/>
<evidence type="ECO:0000256" key="9">
    <source>
        <dbReference type="ARBA" id="ARBA00023136"/>
    </source>
</evidence>
<organism evidence="11 12">
    <name type="scientific">Elysia crispata</name>
    <name type="common">lettuce slug</name>
    <dbReference type="NCBI Taxonomy" id="231223"/>
    <lineage>
        <taxon>Eukaryota</taxon>
        <taxon>Metazoa</taxon>
        <taxon>Spiralia</taxon>
        <taxon>Lophotrochozoa</taxon>
        <taxon>Mollusca</taxon>
        <taxon>Gastropoda</taxon>
        <taxon>Heterobranchia</taxon>
        <taxon>Euthyneura</taxon>
        <taxon>Panpulmonata</taxon>
        <taxon>Sacoglossa</taxon>
        <taxon>Placobranchoidea</taxon>
        <taxon>Plakobranchidae</taxon>
        <taxon>Elysia</taxon>
    </lineage>
</organism>
<accession>A0AAE1B3L9</accession>
<keyword evidence="7" id="KW-1133">Transmembrane helix</keyword>
<gene>
    <name evidence="11" type="ORF">RRG08_018612</name>
</gene>
<keyword evidence="4" id="KW-0808">Transferase</keyword>
<keyword evidence="5" id="KW-0812">Transmembrane</keyword>
<keyword evidence="12" id="KW-1185">Reference proteome</keyword>
<dbReference type="GO" id="GO:0006493">
    <property type="term" value="P:protein O-linked glycosylation"/>
    <property type="evidence" value="ECO:0007669"/>
    <property type="project" value="TreeGrafter"/>
</dbReference>
<evidence type="ECO:0000313" key="12">
    <source>
        <dbReference type="Proteomes" id="UP001283361"/>
    </source>
</evidence>
<reference evidence="11" key="1">
    <citation type="journal article" date="2023" name="G3 (Bethesda)">
        <title>A reference genome for the long-term kleptoplast-retaining sea slug Elysia crispata morphotype clarki.</title>
        <authorList>
            <person name="Eastman K.E."/>
            <person name="Pendleton A.L."/>
            <person name="Shaikh M.A."/>
            <person name="Suttiyut T."/>
            <person name="Ogas R."/>
            <person name="Tomko P."/>
            <person name="Gavelis G."/>
            <person name="Widhalm J.R."/>
            <person name="Wisecaver J.H."/>
        </authorList>
    </citation>
    <scope>NUCLEOTIDE SEQUENCE</scope>
    <source>
        <strain evidence="11">ECLA1</strain>
    </source>
</reference>
<dbReference type="AlphaFoldDB" id="A0AAE1B3L9"/>
<proteinExistence type="inferred from homology"/>
<evidence type="ECO:0000256" key="2">
    <source>
        <dbReference type="ARBA" id="ARBA00008661"/>
    </source>
</evidence>
<dbReference type="GO" id="GO:0000139">
    <property type="term" value="C:Golgi membrane"/>
    <property type="evidence" value="ECO:0007669"/>
    <property type="project" value="UniProtKB-SubCell"/>
</dbReference>
<evidence type="ECO:0000256" key="4">
    <source>
        <dbReference type="ARBA" id="ARBA00022679"/>
    </source>
</evidence>
<comment type="similarity">
    <text evidence="2 10">Belongs to the glycosyltransferase 31 family.</text>
</comment>
<evidence type="ECO:0000313" key="11">
    <source>
        <dbReference type="EMBL" id="KAK3798769.1"/>
    </source>
</evidence>
<evidence type="ECO:0000256" key="5">
    <source>
        <dbReference type="ARBA" id="ARBA00022692"/>
    </source>
</evidence>
<keyword evidence="9" id="KW-0472">Membrane</keyword>
<evidence type="ECO:0000256" key="1">
    <source>
        <dbReference type="ARBA" id="ARBA00004323"/>
    </source>
</evidence>
<evidence type="ECO:0000256" key="6">
    <source>
        <dbReference type="ARBA" id="ARBA00022968"/>
    </source>
</evidence>
<dbReference type="GO" id="GO:0016758">
    <property type="term" value="F:hexosyltransferase activity"/>
    <property type="evidence" value="ECO:0007669"/>
    <property type="project" value="InterPro"/>
</dbReference>
<keyword evidence="3 10" id="KW-0328">Glycosyltransferase</keyword>
<comment type="subcellular location">
    <subcellularLocation>
        <location evidence="1 10">Golgi apparatus membrane</location>
        <topology evidence="1 10">Single-pass type II membrane protein</topology>
    </subcellularLocation>
</comment>
<name>A0AAE1B3L9_9GAST</name>
<sequence length="397" mass="44969">MARITKRNILTVFLTSIGCIFVLTRLRLLTSECPNCSMSFSESSLTRVSKFSLQSLEKTPPNILSAFSPKRNTNLDSYVEKRSNFPRCSTLENFTKPYFRRIEGEVPCLNKSFFKLYDSKVTDVPMDFSIPGAQICDTKISILFVGPSVVDTETNKARLEIRKTWASKFYGSNWLQASSMKMVFFFGSSGLNDSSLTLLQKESAIFGDIVVGNFNDTYGNLSLKMTVIISWVAKYCPNVEAVVKVDMDTFVNVDLLSALLHELPRKTHPMYVFGKQHKAIIPPVVRTGVWTVPENLYPFAFFPKYIYGHSYVISGPAVNLLASSFPYFPIIPNEDAFVTGIMAMVLNITQFDSPFADKKAFNTVEEFKHNRIVSIILENGEREEVWDQMKTKICFES</sequence>
<dbReference type="Pfam" id="PF01762">
    <property type="entry name" value="Galactosyl_T"/>
    <property type="match status" value="1"/>
</dbReference>
<comment type="caution">
    <text evidence="11">The sequence shown here is derived from an EMBL/GenBank/DDBJ whole genome shotgun (WGS) entry which is preliminary data.</text>
</comment>
<evidence type="ECO:0000256" key="8">
    <source>
        <dbReference type="ARBA" id="ARBA00023034"/>
    </source>
</evidence>